<dbReference type="KEGG" id="sbu:SpiBuddy_0425"/>
<dbReference type="InterPro" id="IPR000182">
    <property type="entry name" value="GNAT_dom"/>
</dbReference>
<evidence type="ECO:0000259" key="1">
    <source>
        <dbReference type="PROSITE" id="PS51186"/>
    </source>
</evidence>
<organism evidence="2 3">
    <name type="scientific">Sphaerochaeta globosa (strain ATCC BAA-1886 / DSM 22777 / Buddy)</name>
    <name type="common">Spirochaeta sp. (strain Buddy)</name>
    <dbReference type="NCBI Taxonomy" id="158189"/>
    <lineage>
        <taxon>Bacteria</taxon>
        <taxon>Pseudomonadati</taxon>
        <taxon>Spirochaetota</taxon>
        <taxon>Spirochaetia</taxon>
        <taxon>Spirochaetales</taxon>
        <taxon>Sphaerochaetaceae</taxon>
        <taxon>Sphaerochaeta</taxon>
    </lineage>
</organism>
<name>F0RU98_SPHGB</name>
<keyword evidence="3" id="KW-1185">Reference proteome</keyword>
<evidence type="ECO:0000313" key="3">
    <source>
        <dbReference type="Proteomes" id="UP000008466"/>
    </source>
</evidence>
<gene>
    <name evidence="2" type="ordered locus">SpiBuddy_0425</name>
</gene>
<protein>
    <submittedName>
        <fullName evidence="2">GCN5-related N-acetyltransferase</fullName>
    </submittedName>
</protein>
<dbReference type="InterPro" id="IPR016181">
    <property type="entry name" value="Acyl_CoA_acyltransferase"/>
</dbReference>
<dbReference type="GO" id="GO:0016747">
    <property type="term" value="F:acyltransferase activity, transferring groups other than amino-acyl groups"/>
    <property type="evidence" value="ECO:0007669"/>
    <property type="project" value="InterPro"/>
</dbReference>
<dbReference type="EMBL" id="CP002541">
    <property type="protein sequence ID" value="ADY12260.1"/>
    <property type="molecule type" value="Genomic_DNA"/>
</dbReference>
<dbReference type="Pfam" id="PF13302">
    <property type="entry name" value="Acetyltransf_3"/>
    <property type="match status" value="1"/>
</dbReference>
<sequence length="174" mass="19899">MNSVLETSRLLLREMNQADYPSIAAIVQEEKTMYAYEGPFSDAETQAWLEKNRVRYKMDGFGLWAVILRETGLMIGMAGLSWQSIDQTQVLEIGYLFNKHYWGMGFATEAAKACKEYAFTVLDAKEVYSIIRDTNIASMNVAIRSGMLVRSRFIKQYRGVLMPHLVFSAKRLNT</sequence>
<dbReference type="PANTHER" id="PTHR43792:SF1">
    <property type="entry name" value="N-ACETYLTRANSFERASE DOMAIN-CONTAINING PROTEIN"/>
    <property type="match status" value="1"/>
</dbReference>
<dbReference type="STRING" id="158189.SpiBuddy_0425"/>
<dbReference type="OrthoDB" id="9798081at2"/>
<dbReference type="InterPro" id="IPR051531">
    <property type="entry name" value="N-acetyltransferase"/>
</dbReference>
<dbReference type="SUPFAM" id="SSF55729">
    <property type="entry name" value="Acyl-CoA N-acyltransferases (Nat)"/>
    <property type="match status" value="1"/>
</dbReference>
<feature type="domain" description="N-acetyltransferase" evidence="1">
    <location>
        <begin position="10"/>
        <end position="167"/>
    </location>
</feature>
<dbReference type="Gene3D" id="3.40.630.30">
    <property type="match status" value="1"/>
</dbReference>
<accession>F0RU98</accession>
<dbReference type="Proteomes" id="UP000008466">
    <property type="component" value="Chromosome"/>
</dbReference>
<dbReference type="PROSITE" id="PS51186">
    <property type="entry name" value="GNAT"/>
    <property type="match status" value="1"/>
</dbReference>
<proteinExistence type="predicted"/>
<dbReference type="HOGENOM" id="CLU_013985_3_1_12"/>
<keyword evidence="2" id="KW-0808">Transferase</keyword>
<dbReference type="eggNOG" id="COG1670">
    <property type="taxonomic scope" value="Bacteria"/>
</dbReference>
<dbReference type="RefSeq" id="WP_013606113.1">
    <property type="nucleotide sequence ID" value="NC_015152.1"/>
</dbReference>
<evidence type="ECO:0000313" key="2">
    <source>
        <dbReference type="EMBL" id="ADY12260.1"/>
    </source>
</evidence>
<dbReference type="PANTHER" id="PTHR43792">
    <property type="entry name" value="GNAT FAMILY, PUTATIVE (AFU_ORTHOLOGUE AFUA_3G00765)-RELATED-RELATED"/>
    <property type="match status" value="1"/>
</dbReference>
<dbReference type="AlphaFoldDB" id="F0RU98"/>
<reference evidence="3" key="1">
    <citation type="submission" date="2011-02" db="EMBL/GenBank/DDBJ databases">
        <title>Complete sequence of Spirochaeta sp. Buddy.</title>
        <authorList>
            <person name="Lucas S."/>
            <person name="Copeland A."/>
            <person name="Lapidus A."/>
            <person name="Cheng J.-F."/>
            <person name="Goodwin L."/>
            <person name="Pitluck S."/>
            <person name="Zeytun A."/>
            <person name="Detter J.C."/>
            <person name="Han C."/>
            <person name="Tapia R."/>
            <person name="Land M."/>
            <person name="Hauser L."/>
            <person name="Kyrpides N."/>
            <person name="Ivanova N."/>
            <person name="Mikhailova N."/>
            <person name="Pagani I."/>
            <person name="Ritalahti K.M."/>
            <person name="Loeffler F.E."/>
            <person name="Woyke T."/>
        </authorList>
    </citation>
    <scope>NUCLEOTIDE SEQUENCE [LARGE SCALE GENOMIC DNA]</scope>
    <source>
        <strain evidence="3">ATCC BAA-1886 / DSM 22777 / Buddy</strain>
    </source>
</reference>